<dbReference type="EMBL" id="CM037158">
    <property type="protein sequence ID" value="KAH7851692.1"/>
    <property type="molecule type" value="Genomic_DNA"/>
</dbReference>
<keyword evidence="2" id="KW-1185">Reference proteome</keyword>
<name>A0ACB7YDL6_9ERIC</name>
<gene>
    <name evidence="1" type="ORF">Vadar_015409</name>
</gene>
<comment type="caution">
    <text evidence="1">The sequence shown here is derived from an EMBL/GenBank/DDBJ whole genome shotgun (WGS) entry which is preliminary data.</text>
</comment>
<evidence type="ECO:0000313" key="1">
    <source>
        <dbReference type="EMBL" id="KAH7851692.1"/>
    </source>
</evidence>
<reference evidence="1 2" key="1">
    <citation type="journal article" date="2021" name="Hortic Res">
        <title>High-quality reference genome and annotation aids understanding of berry development for evergreen blueberry (Vaccinium darrowii).</title>
        <authorList>
            <person name="Yu J."/>
            <person name="Hulse-Kemp A.M."/>
            <person name="Babiker E."/>
            <person name="Staton M."/>
        </authorList>
    </citation>
    <scope>NUCLEOTIDE SEQUENCE [LARGE SCALE GENOMIC DNA]</scope>
    <source>
        <strain evidence="2">cv. NJ 8807/NJ 8810</strain>
        <tissue evidence="1">Young leaf</tissue>
    </source>
</reference>
<protein>
    <submittedName>
        <fullName evidence="1">Uncharacterized protein</fullName>
    </submittedName>
</protein>
<evidence type="ECO:0000313" key="2">
    <source>
        <dbReference type="Proteomes" id="UP000828048"/>
    </source>
</evidence>
<accession>A0ACB7YDL6</accession>
<dbReference type="Proteomes" id="UP000828048">
    <property type="component" value="Chromosome 8"/>
</dbReference>
<organism evidence="1 2">
    <name type="scientific">Vaccinium darrowii</name>
    <dbReference type="NCBI Taxonomy" id="229202"/>
    <lineage>
        <taxon>Eukaryota</taxon>
        <taxon>Viridiplantae</taxon>
        <taxon>Streptophyta</taxon>
        <taxon>Embryophyta</taxon>
        <taxon>Tracheophyta</taxon>
        <taxon>Spermatophyta</taxon>
        <taxon>Magnoliopsida</taxon>
        <taxon>eudicotyledons</taxon>
        <taxon>Gunneridae</taxon>
        <taxon>Pentapetalae</taxon>
        <taxon>asterids</taxon>
        <taxon>Ericales</taxon>
        <taxon>Ericaceae</taxon>
        <taxon>Vaccinioideae</taxon>
        <taxon>Vaccinieae</taxon>
        <taxon>Vaccinium</taxon>
    </lineage>
</organism>
<proteinExistence type="predicted"/>
<sequence>MEKEVCKAVFQMKGSKAPGPDGFVAGFYQKNWHLVGNDVTNMVLAFLHSGTMLREINRTCITLIPKTPNAVSVNDFRPISLCNVLYKIIARVLVNRLRPVLKSLISVFQNAFVPNRLISDNGFGFCGFQAQILRFRLKSKMESMT</sequence>